<gene>
    <name evidence="2" type="ORF">LTR69_011343</name>
</gene>
<dbReference type="Pfam" id="PF12511">
    <property type="entry name" value="DUF3716"/>
    <property type="match status" value="1"/>
</dbReference>
<keyword evidence="3" id="KW-1185">Reference proteome</keyword>
<protein>
    <submittedName>
        <fullName evidence="2">Uncharacterized protein</fullName>
    </submittedName>
</protein>
<evidence type="ECO:0000256" key="1">
    <source>
        <dbReference type="SAM" id="MobiDB-lite"/>
    </source>
</evidence>
<dbReference type="EMBL" id="JAVRRF010000055">
    <property type="protein sequence ID" value="KAK5048475.1"/>
    <property type="molecule type" value="Genomic_DNA"/>
</dbReference>
<sequence length="214" mass="23448">MFLKQLDDALEKPDWREDAEEAAFQARKPRPSEDEGYLIQMKGNINAEACGKCKQHLGKFKICRSVGNIKRSACACCVWQFKETACSHALDSMNAEKKAREVQASTKNGLKRSRNLVGTTRNSPRKANSEVTTGTAKVGKPKAKAPAGGARAAAKPKSRVSNRELAGIDIPVDTPVKKKSVPVTTRSEESDNEEDDRSLTPVSDLDLDQYDPSE</sequence>
<reference evidence="2 3" key="1">
    <citation type="submission" date="2023-08" db="EMBL/GenBank/DDBJ databases">
        <title>Black Yeasts Isolated from many extreme environments.</title>
        <authorList>
            <person name="Coleine C."/>
            <person name="Stajich J.E."/>
            <person name="Selbmann L."/>
        </authorList>
    </citation>
    <scope>NUCLEOTIDE SEQUENCE [LARGE SCALE GENOMIC DNA]</scope>
    <source>
        <strain evidence="2 3">CCFEE 6328</strain>
    </source>
</reference>
<dbReference type="Proteomes" id="UP001345691">
    <property type="component" value="Unassembled WGS sequence"/>
</dbReference>
<feature type="compositionally biased region" description="Acidic residues" evidence="1">
    <location>
        <begin position="205"/>
        <end position="214"/>
    </location>
</feature>
<feature type="compositionally biased region" description="Low complexity" evidence="1">
    <location>
        <begin position="144"/>
        <end position="153"/>
    </location>
</feature>
<comment type="caution">
    <text evidence="2">The sequence shown here is derived from an EMBL/GenBank/DDBJ whole genome shotgun (WGS) entry which is preliminary data.</text>
</comment>
<name>A0ABR0IWE4_9EURO</name>
<evidence type="ECO:0000313" key="3">
    <source>
        <dbReference type="Proteomes" id="UP001345691"/>
    </source>
</evidence>
<feature type="region of interest" description="Disordered" evidence="1">
    <location>
        <begin position="102"/>
        <end position="214"/>
    </location>
</feature>
<feature type="region of interest" description="Disordered" evidence="1">
    <location>
        <begin position="13"/>
        <end position="32"/>
    </location>
</feature>
<feature type="compositionally biased region" description="Polar residues" evidence="1">
    <location>
        <begin position="116"/>
        <end position="135"/>
    </location>
</feature>
<accession>A0ABR0IWE4</accession>
<dbReference type="InterPro" id="IPR022190">
    <property type="entry name" value="DUF3716"/>
</dbReference>
<proteinExistence type="predicted"/>
<evidence type="ECO:0000313" key="2">
    <source>
        <dbReference type="EMBL" id="KAK5048475.1"/>
    </source>
</evidence>
<organism evidence="2 3">
    <name type="scientific">Exophiala sideris</name>
    <dbReference type="NCBI Taxonomy" id="1016849"/>
    <lineage>
        <taxon>Eukaryota</taxon>
        <taxon>Fungi</taxon>
        <taxon>Dikarya</taxon>
        <taxon>Ascomycota</taxon>
        <taxon>Pezizomycotina</taxon>
        <taxon>Eurotiomycetes</taxon>
        <taxon>Chaetothyriomycetidae</taxon>
        <taxon>Chaetothyriales</taxon>
        <taxon>Herpotrichiellaceae</taxon>
        <taxon>Exophiala</taxon>
    </lineage>
</organism>